<reference evidence="4" key="1">
    <citation type="submission" date="2025-08" db="UniProtKB">
        <authorList>
            <consortium name="Ensembl"/>
        </authorList>
    </citation>
    <scope>IDENTIFICATION</scope>
</reference>
<feature type="region of interest" description="Disordered" evidence="2">
    <location>
        <begin position="1586"/>
        <end position="1605"/>
    </location>
</feature>
<dbReference type="GO" id="GO:0005634">
    <property type="term" value="C:nucleus"/>
    <property type="evidence" value="ECO:0007669"/>
    <property type="project" value="TreeGrafter"/>
</dbReference>
<organism evidence="4 5">
    <name type="scientific">Anser cygnoides</name>
    <name type="common">Swan goose</name>
    <dbReference type="NCBI Taxonomy" id="8845"/>
    <lineage>
        <taxon>Eukaryota</taxon>
        <taxon>Metazoa</taxon>
        <taxon>Chordata</taxon>
        <taxon>Craniata</taxon>
        <taxon>Vertebrata</taxon>
        <taxon>Euteleostomi</taxon>
        <taxon>Archelosauria</taxon>
        <taxon>Archosauria</taxon>
        <taxon>Dinosauria</taxon>
        <taxon>Saurischia</taxon>
        <taxon>Theropoda</taxon>
        <taxon>Coelurosauria</taxon>
        <taxon>Aves</taxon>
        <taxon>Neognathae</taxon>
        <taxon>Galloanserae</taxon>
        <taxon>Anseriformes</taxon>
        <taxon>Anatidae</taxon>
        <taxon>Anserinae</taxon>
        <taxon>Anser</taxon>
    </lineage>
</organism>
<evidence type="ECO:0000256" key="2">
    <source>
        <dbReference type="SAM" id="MobiDB-lite"/>
    </source>
</evidence>
<proteinExistence type="predicted"/>
<dbReference type="GO" id="GO:0051301">
    <property type="term" value="P:cell division"/>
    <property type="evidence" value="ECO:0007669"/>
    <property type="project" value="InterPro"/>
</dbReference>
<protein>
    <submittedName>
        <fullName evidence="4">Kinetochore scaffold 1</fullName>
    </submittedName>
</protein>
<feature type="compositionally biased region" description="Basic and acidic residues" evidence="2">
    <location>
        <begin position="1594"/>
        <end position="1604"/>
    </location>
</feature>
<dbReference type="Proteomes" id="UP000694521">
    <property type="component" value="Unplaced"/>
</dbReference>
<accession>A0A8B9DSX0</accession>
<dbReference type="GO" id="GO:0034501">
    <property type="term" value="P:protein localization to kinetochore"/>
    <property type="evidence" value="ECO:0007669"/>
    <property type="project" value="InterPro"/>
</dbReference>
<dbReference type="Pfam" id="PF19221">
    <property type="entry name" value="MELT"/>
    <property type="match status" value="13"/>
</dbReference>
<feature type="region of interest" description="Disordered" evidence="2">
    <location>
        <begin position="1549"/>
        <end position="1579"/>
    </location>
</feature>
<feature type="domain" description="Knl1 C-terminal RWD" evidence="3">
    <location>
        <begin position="2140"/>
        <end position="2302"/>
    </location>
</feature>
<name>A0A8B9DSX0_ANSCY</name>
<dbReference type="PANTHER" id="PTHR16520">
    <property type="entry name" value="KINETOCHORE SCAFFOLD 1"/>
    <property type="match status" value="1"/>
</dbReference>
<dbReference type="InterPro" id="IPR037388">
    <property type="entry name" value="Blinkin"/>
</dbReference>
<dbReference type="CDD" id="cd21853">
    <property type="entry name" value="KNL1_NTD"/>
    <property type="match status" value="1"/>
</dbReference>
<feature type="coiled-coil region" evidence="1">
    <location>
        <begin position="2078"/>
        <end position="2181"/>
    </location>
</feature>
<dbReference type="CDD" id="cd22817">
    <property type="entry name" value="DRWD-N_Knl1"/>
    <property type="match status" value="1"/>
</dbReference>
<evidence type="ECO:0000256" key="1">
    <source>
        <dbReference type="SAM" id="Coils"/>
    </source>
</evidence>
<evidence type="ECO:0000313" key="5">
    <source>
        <dbReference type="Proteomes" id="UP000694521"/>
    </source>
</evidence>
<dbReference type="Pfam" id="PF18210">
    <property type="entry name" value="Knl1_RWD_C"/>
    <property type="match status" value="1"/>
</dbReference>
<evidence type="ECO:0000313" key="4">
    <source>
        <dbReference type="Ensembl" id="ENSACDP00005009796.1"/>
    </source>
</evidence>
<dbReference type="InterPro" id="IPR043651">
    <property type="entry name" value="KNL1_MELT_rpt"/>
</dbReference>
<keyword evidence="1" id="KW-0175">Coiled coil</keyword>
<reference evidence="4" key="2">
    <citation type="submission" date="2025-09" db="UniProtKB">
        <authorList>
            <consortium name="Ensembl"/>
        </authorList>
    </citation>
    <scope>IDENTIFICATION</scope>
</reference>
<dbReference type="InterPro" id="IPR040850">
    <property type="entry name" value="Knl1_RWD_C"/>
</dbReference>
<keyword evidence="5" id="KW-1185">Reference proteome</keyword>
<feature type="compositionally biased region" description="Polar residues" evidence="2">
    <location>
        <begin position="500"/>
        <end position="516"/>
    </location>
</feature>
<feature type="compositionally biased region" description="Polar residues" evidence="2">
    <location>
        <begin position="1561"/>
        <end position="1571"/>
    </location>
</feature>
<dbReference type="CDD" id="cd22892">
    <property type="entry name" value="DRWD-C_Knl1"/>
    <property type="match status" value="1"/>
</dbReference>
<sequence length="2401" mass="266217">MDKIYSDPNVENDNTEHIRGKRLSSILKAPRNPLDDLGNGNELTQDINIDKRRKNSRRVSFANTINCRVFQRDLKNNAERENEECAADTGNHVLLNQNEEPEAVPCEITGMNTLLHAPIQALVQQTECHDVDNAIQRTNRHDTTLTFSDENEMEMTASHTAVITRNLKNNETDKTEKIDITSFLAGLNSNSGKAEMSKELHFSFDPTNCLCPSFEQKEDATTVKKINFNEFLMRLKSNEKALNPIEGPEKENLFFIPSQVSEDTARSSVESAYSHEPPATFNVTKIFREQDDGMEMTKCQAPDVKNMRSGICGAPPEQLLCADVTEAFADDGMDMTTSHTAKMSFPFASVGNQSLNFKKDFPSMETDNYSVVKRASHQQLIVKQDPQLCTNKKPVNVEDTVDTTVLQTFKQETRTLSAIPGSVSSETVFRGDKTVFSICDDMEITGNYTDVIYNESTKGMSSSCPKTFEKTVNTNSLPVGSRHPALDDVTESLPSLDNRASVSHKTNALEQISGSDGRTERVTQDHGTASVDVGFDLCRNSVSTGTSKGRLQHRHSSSLLVSLPGEKTAIFSGKDTALTKTCIDKADGKNVENEFPPGVSTSVTCKPHFLGNRISTSPSLSEQEKMEITKCQTVVIDDQSVGITAEAKQMHGKIIPSENHNKNVSPVASSLDRDKENLEAIGFDVNMKRSQTTEMNTEDVEVIIVNKKLGKTNFQASGLISCAKSVRPLQEQKREIAENTATNSSAFMSLQSQEVDITQPLKKTLQNASVSCTNDKTDVFSDDQNMDVTKTHSVAFEVAPTNTVQEYENTHNQNNVISKQLQKQASRFSNNSGVDTTASQTAAIEYRDFKRSSDKQTVTPLSANGMFMSSNEPTPSRNTRNVQPAKILGINADCQNSDRQVKTRTMKVVNNVLPTQEESERDFLVSKTVSSEEDFKNPQSVDGLHLGIEQTLLTNTSEQLKRSSQLPFFSEKSVLFPSGENMDLTESCAAIAPDQNIHMILPGRTAAPVHNAEDENKTLSLKRGVMMTTNSQEQPGCDTYSLVSGKQMLTVTGLKHLHFVDEKTTIFSEDADMDITRSHTVSGENKIVLLPKSSSNDISFVSGDKTCVFTHNNDMEISRFDTVAIDKCVEKAEPGGMLSRANRTERKSSKETTGEKTVLFSLSNENNDMEITESHTAAIGHEIVSQNEVRLHSLSSAQPVKAVKFTSNQSDMDIMSCPADKITVKLLHDDNLNLNKEVGQEAPSNSEATVLAVDDMEITKTHNVALEENSLQGRLPNQSVPLCSTIIFTNDKADMEMTKYLPDDESTERVLCEDRVNPPKQVGQEALSGSKTVIFTLAEDMEITKTHTAVLSGDVWDRRFIPAVSAVPADQTIVFPHKQDDMEITVSHTVAVNNNMEGFENQQVSHKSTRQPGLHSASLSACRDEVDSLHVKDLNGEYLKKSNDKPTISSSASSASAFPTEKGAAKVHSGAIPDSIYSTSLPEDTLDVRAPQDLDLATDNSVPVNSQQDLVHPGKLKSKRVSFRFPGNAPLECSEETGAVVSHVSLPIQQSDSLKSPPDGLSTQTNQVLKDNSSRHEDLDTVLAKDGAVPVSDGESKENERLSAEGEVLPTDFQIKSEETKQLLVSDSPRDPVDPALAPKLSGILNVCSKLENIRRKSAVVSVPETAVSDQLHKLPTQPEDTLRLGKNTIKEQDNLFYPKEQENACLESGAAPIGTNLGMALKDKYQGINVPLGIFQPKLPSRRNPSVSNVQDVNVKSSDKVEALVSEVNLNTGEAPDYTKSSRQNFSPSQFIAEEFLPICQEAMDSNDSVSFGSVEDGCKEISKRDISHNEKIKCEETKTCNSIKRALEQDEEDLQSLKKLKADESLVGGASLDLQVTSGALSQSQVDVREGEDPPNLSAKNLDCTHANSSSSLDSVKADTELTIQRCSQMESQLLTDSICEDNLWEKFQSGVITVGEFFTLLQVHIPIQKPRQSHLPVSCAVSAPPTPEDLILSQYIYRPKLRIYEEDCQVLSQMIDELKQYVSVQDQPLVNVNKSLWEVMRTCSDEELKSFGAELNKMKSYFIKESKILGHNEKEALYSKLLQSAQEQYEKLQSRIANVDELLKEAESCLADLEADSEWEECETDCSEEMAEEDSESKKLEEELESLKAQEEELQRELLDLETENEQMFVQLKHLQEKEKSCEELLERYNFPEWEISEWSEQQAVFNFLYDSIELTVVFGPPIDGDVFGENPSRKIVSLSFESLLDEEKAPLFSCLVHRLVFQFIESQGCWQEKCPTLQYLPQVLHDVSLVVSRCRILGEEIEFLERWGGKFNLLKTDINDTNVKLLFSSSTAFAKFEVTVSLSSNYPATSLPFTVQKQIGNIGHEEISAVLSKVPVGYHYLRRMVSLIHQNLLQDPR</sequence>
<dbReference type="Ensembl" id="ENSACDT00005011788.1">
    <property type="protein sequence ID" value="ENSACDP00005009796.1"/>
    <property type="gene ID" value="ENSACDG00005007178.1"/>
</dbReference>
<evidence type="ECO:0000259" key="3">
    <source>
        <dbReference type="Pfam" id="PF18210"/>
    </source>
</evidence>
<feature type="region of interest" description="Disordered" evidence="2">
    <location>
        <begin position="500"/>
        <end position="522"/>
    </location>
</feature>
<dbReference type="OrthoDB" id="6132334at2759"/>
<feature type="region of interest" description="Disordered" evidence="2">
    <location>
        <begin position="861"/>
        <end position="880"/>
    </location>
</feature>
<dbReference type="GO" id="GO:0008608">
    <property type="term" value="P:attachment of spindle microtubules to kinetochore"/>
    <property type="evidence" value="ECO:0007669"/>
    <property type="project" value="InterPro"/>
</dbReference>
<dbReference type="PANTHER" id="PTHR16520:SF3">
    <property type="entry name" value="KINETOCHORE SCAFFOLD 1"/>
    <property type="match status" value="1"/>
</dbReference>